<accession>K0RQT4</accession>
<reference evidence="1 2" key="1">
    <citation type="journal article" date="2012" name="Genome Biol.">
        <title>Genome and low-iron response of an oceanic diatom adapted to chronic iron limitation.</title>
        <authorList>
            <person name="Lommer M."/>
            <person name="Specht M."/>
            <person name="Roy A.S."/>
            <person name="Kraemer L."/>
            <person name="Andreson R."/>
            <person name="Gutowska M.A."/>
            <person name="Wolf J."/>
            <person name="Bergner S.V."/>
            <person name="Schilhabel M.B."/>
            <person name="Klostermeier U.C."/>
            <person name="Beiko R.G."/>
            <person name="Rosenstiel P."/>
            <person name="Hippler M."/>
            <person name="Laroche J."/>
        </authorList>
    </citation>
    <scope>NUCLEOTIDE SEQUENCE [LARGE SCALE GENOMIC DNA]</scope>
    <source>
        <strain evidence="1 2">CCMP1005</strain>
    </source>
</reference>
<sequence>MLAEEAAEDPEVVRLGVGNHGVEVLSEGDAAGLAKAIGGTGRRYMVKEVGDVVGRGASGRTCDRRHMGEESVEAL</sequence>
<proteinExistence type="predicted"/>
<comment type="caution">
    <text evidence="1">The sequence shown here is derived from an EMBL/GenBank/DDBJ whole genome shotgun (WGS) entry which is preliminary data.</text>
</comment>
<evidence type="ECO:0000313" key="2">
    <source>
        <dbReference type="Proteomes" id="UP000266841"/>
    </source>
</evidence>
<organism evidence="1 2">
    <name type="scientific">Thalassiosira oceanica</name>
    <name type="common">Marine diatom</name>
    <dbReference type="NCBI Taxonomy" id="159749"/>
    <lineage>
        <taxon>Eukaryota</taxon>
        <taxon>Sar</taxon>
        <taxon>Stramenopiles</taxon>
        <taxon>Ochrophyta</taxon>
        <taxon>Bacillariophyta</taxon>
        <taxon>Coscinodiscophyceae</taxon>
        <taxon>Thalassiosirophycidae</taxon>
        <taxon>Thalassiosirales</taxon>
        <taxon>Thalassiosiraceae</taxon>
        <taxon>Thalassiosira</taxon>
    </lineage>
</organism>
<keyword evidence="2" id="KW-1185">Reference proteome</keyword>
<dbReference type="AlphaFoldDB" id="K0RQT4"/>
<gene>
    <name evidence="1" type="ORF">THAOC_24798</name>
</gene>
<protein>
    <submittedName>
        <fullName evidence="1">Uncharacterized protein</fullName>
    </submittedName>
</protein>
<name>K0RQT4_THAOC</name>
<dbReference type="EMBL" id="AGNL01033968">
    <property type="protein sequence ID" value="EJK55470.1"/>
    <property type="molecule type" value="Genomic_DNA"/>
</dbReference>
<dbReference type="Proteomes" id="UP000266841">
    <property type="component" value="Unassembled WGS sequence"/>
</dbReference>
<evidence type="ECO:0000313" key="1">
    <source>
        <dbReference type="EMBL" id="EJK55470.1"/>
    </source>
</evidence>